<reference evidence="2 3" key="1">
    <citation type="journal article" date="2018" name="Nat. Ecol. Evol.">
        <title>Pezizomycetes genomes reveal the molecular basis of ectomycorrhizal truffle lifestyle.</title>
        <authorList>
            <person name="Murat C."/>
            <person name="Payen T."/>
            <person name="Noel B."/>
            <person name="Kuo A."/>
            <person name="Morin E."/>
            <person name="Chen J."/>
            <person name="Kohler A."/>
            <person name="Krizsan K."/>
            <person name="Balestrini R."/>
            <person name="Da Silva C."/>
            <person name="Montanini B."/>
            <person name="Hainaut M."/>
            <person name="Levati E."/>
            <person name="Barry K.W."/>
            <person name="Belfiori B."/>
            <person name="Cichocki N."/>
            <person name="Clum A."/>
            <person name="Dockter R.B."/>
            <person name="Fauchery L."/>
            <person name="Guy J."/>
            <person name="Iotti M."/>
            <person name="Le Tacon F."/>
            <person name="Lindquist E.A."/>
            <person name="Lipzen A."/>
            <person name="Malagnac F."/>
            <person name="Mello A."/>
            <person name="Molinier V."/>
            <person name="Miyauchi S."/>
            <person name="Poulain J."/>
            <person name="Riccioni C."/>
            <person name="Rubini A."/>
            <person name="Sitrit Y."/>
            <person name="Splivallo R."/>
            <person name="Traeger S."/>
            <person name="Wang M."/>
            <person name="Zifcakova L."/>
            <person name="Wipf D."/>
            <person name="Zambonelli A."/>
            <person name="Paolocci F."/>
            <person name="Nowrousian M."/>
            <person name="Ottonello S."/>
            <person name="Baldrian P."/>
            <person name="Spatafora J.W."/>
            <person name="Henrissat B."/>
            <person name="Nagy L.G."/>
            <person name="Aury J.M."/>
            <person name="Wincker P."/>
            <person name="Grigoriev I.V."/>
            <person name="Bonfante P."/>
            <person name="Martin F.M."/>
        </authorList>
    </citation>
    <scope>NUCLEOTIDE SEQUENCE [LARGE SCALE GENOMIC DNA]</scope>
    <source>
        <strain evidence="2 3">RN42</strain>
    </source>
</reference>
<dbReference type="EMBL" id="ML119824">
    <property type="protein sequence ID" value="RPA73341.1"/>
    <property type="molecule type" value="Genomic_DNA"/>
</dbReference>
<gene>
    <name evidence="2" type="ORF">BJ508DRAFT_52778</name>
</gene>
<keyword evidence="3" id="KW-1185">Reference proteome</keyword>
<proteinExistence type="predicted"/>
<sequence>MESYPMESYPMESYPMESYIMPPMPPPESPTQIADSKVVVAETPQAASVTVDVINHDEGVPIGFPVTQLQASPIANRDGLANKSDGPSDTEAEPERPQSEYFRRYKATLQDLESESCNPFGFSGPLYQEFKHSVAHTAAGGRTLATGIRVFNRQNVIRATYSRDDCRGCRTPLPLAELVEHCMQFYDADYFPFSKEFSESRFCAARSAGVFRDVPINIHETIRAGFITDIVNLMQREELEPRFRYLRWQRRIAQMMGDRKLPHVQDKSGLVRRYDAGLLRQEQIDVIRLALDGVMAEQKRFIRNQNSDWEQWKWTEPDILRVILQLPKASGPETMEWIGTYVNLLLLLDRATVLLEFLAGLQSVRLERLLLKYLREEETDVELGHRVDRLSYGRMREDLLGCADAEEERDLERREGRPVPKFRD</sequence>
<feature type="region of interest" description="Disordered" evidence="1">
    <location>
        <begin position="77"/>
        <end position="98"/>
    </location>
</feature>
<accession>A0A3N4HML8</accession>
<dbReference type="AlphaFoldDB" id="A0A3N4HML8"/>
<dbReference type="Proteomes" id="UP000275078">
    <property type="component" value="Unassembled WGS sequence"/>
</dbReference>
<protein>
    <submittedName>
        <fullName evidence="2">Uncharacterized protein</fullName>
    </submittedName>
</protein>
<evidence type="ECO:0000313" key="3">
    <source>
        <dbReference type="Proteomes" id="UP000275078"/>
    </source>
</evidence>
<evidence type="ECO:0000256" key="1">
    <source>
        <dbReference type="SAM" id="MobiDB-lite"/>
    </source>
</evidence>
<name>A0A3N4HML8_ASCIM</name>
<evidence type="ECO:0000313" key="2">
    <source>
        <dbReference type="EMBL" id="RPA73341.1"/>
    </source>
</evidence>
<organism evidence="2 3">
    <name type="scientific">Ascobolus immersus RN42</name>
    <dbReference type="NCBI Taxonomy" id="1160509"/>
    <lineage>
        <taxon>Eukaryota</taxon>
        <taxon>Fungi</taxon>
        <taxon>Dikarya</taxon>
        <taxon>Ascomycota</taxon>
        <taxon>Pezizomycotina</taxon>
        <taxon>Pezizomycetes</taxon>
        <taxon>Pezizales</taxon>
        <taxon>Ascobolaceae</taxon>
        <taxon>Ascobolus</taxon>
    </lineage>
</organism>